<feature type="transmembrane region" description="Helical" evidence="1">
    <location>
        <begin position="12"/>
        <end position="34"/>
    </location>
</feature>
<dbReference type="Proteomes" id="UP001642540">
    <property type="component" value="Unassembled WGS sequence"/>
</dbReference>
<gene>
    <name evidence="2" type="ORF">ODALV1_LOCUS21891</name>
</gene>
<keyword evidence="1" id="KW-0812">Transmembrane</keyword>
<comment type="caution">
    <text evidence="2">The sequence shown here is derived from an EMBL/GenBank/DDBJ whole genome shotgun (WGS) entry which is preliminary data.</text>
</comment>
<keyword evidence="3" id="KW-1185">Reference proteome</keyword>
<feature type="transmembrane region" description="Helical" evidence="1">
    <location>
        <begin position="130"/>
        <end position="146"/>
    </location>
</feature>
<evidence type="ECO:0000313" key="2">
    <source>
        <dbReference type="EMBL" id="CAL8127546.1"/>
    </source>
</evidence>
<feature type="transmembrane region" description="Helical" evidence="1">
    <location>
        <begin position="65"/>
        <end position="84"/>
    </location>
</feature>
<feature type="transmembrane region" description="Helical" evidence="1">
    <location>
        <begin position="89"/>
        <end position="110"/>
    </location>
</feature>
<accession>A0ABP1RGI0</accession>
<name>A0ABP1RGI0_9HEXA</name>
<keyword evidence="1" id="KW-0472">Membrane</keyword>
<evidence type="ECO:0000313" key="3">
    <source>
        <dbReference type="Proteomes" id="UP001642540"/>
    </source>
</evidence>
<reference evidence="2 3" key="1">
    <citation type="submission" date="2024-08" db="EMBL/GenBank/DDBJ databases">
        <authorList>
            <person name="Cucini C."/>
            <person name="Frati F."/>
        </authorList>
    </citation>
    <scope>NUCLEOTIDE SEQUENCE [LARGE SCALE GENOMIC DNA]</scope>
</reference>
<sequence length="158" mass="17443">MVCCCVALRIGAMVIGTLGVIASVGKVASIYLALVSRLYKHLIAVYRTRFFNVTSDSLQNVGGQIFELVLNIINILCGSLLVYVVRYDIVCPISATCIHSLITLSIFFGIDSLGNCLGINLSVDTTHYEFLVFLFGIYLIYGGYCGQQELMKEIRLLR</sequence>
<keyword evidence="1" id="KW-1133">Transmembrane helix</keyword>
<dbReference type="EMBL" id="CAXLJM020000072">
    <property type="protein sequence ID" value="CAL8127546.1"/>
    <property type="molecule type" value="Genomic_DNA"/>
</dbReference>
<evidence type="ECO:0000256" key="1">
    <source>
        <dbReference type="SAM" id="Phobius"/>
    </source>
</evidence>
<organism evidence="2 3">
    <name type="scientific">Orchesella dallaii</name>
    <dbReference type="NCBI Taxonomy" id="48710"/>
    <lineage>
        <taxon>Eukaryota</taxon>
        <taxon>Metazoa</taxon>
        <taxon>Ecdysozoa</taxon>
        <taxon>Arthropoda</taxon>
        <taxon>Hexapoda</taxon>
        <taxon>Collembola</taxon>
        <taxon>Entomobryomorpha</taxon>
        <taxon>Entomobryoidea</taxon>
        <taxon>Orchesellidae</taxon>
        <taxon>Orchesellinae</taxon>
        <taxon>Orchesella</taxon>
    </lineage>
</organism>
<protein>
    <submittedName>
        <fullName evidence="2">Uncharacterized protein</fullName>
    </submittedName>
</protein>
<proteinExistence type="predicted"/>